<dbReference type="PANTHER" id="PTHR43278:SF2">
    <property type="entry name" value="IRON-SULFUR FLAVOPROTEIN"/>
    <property type="match status" value="1"/>
</dbReference>
<feature type="domain" description="Flavodoxin-like fold" evidence="5">
    <location>
        <begin position="1"/>
        <end position="142"/>
    </location>
</feature>
<feature type="transmembrane region" description="Helical" evidence="3">
    <location>
        <begin position="507"/>
        <end position="527"/>
    </location>
</feature>
<dbReference type="SUPFAM" id="SSF55718">
    <property type="entry name" value="SCP-like"/>
    <property type="match status" value="1"/>
</dbReference>
<evidence type="ECO:0000259" key="4">
    <source>
        <dbReference type="Pfam" id="PF02036"/>
    </source>
</evidence>
<keyword evidence="3" id="KW-0472">Membrane</keyword>
<evidence type="ECO:0000313" key="6">
    <source>
        <dbReference type="EMBL" id="MDB2001110.1"/>
    </source>
</evidence>
<dbReference type="RefSeq" id="WP_021643086.1">
    <property type="nucleotide sequence ID" value="NZ_CACRUA010000001.1"/>
</dbReference>
<feature type="transmembrane region" description="Helical" evidence="3">
    <location>
        <begin position="436"/>
        <end position="460"/>
    </location>
</feature>
<evidence type="ECO:0000256" key="1">
    <source>
        <dbReference type="ARBA" id="ARBA00022630"/>
    </source>
</evidence>
<dbReference type="PANTHER" id="PTHR43278">
    <property type="entry name" value="NAD(P)H-DEPENDENT FMN-CONTAINING OXIDOREDUCTASE YWQN-RELATED"/>
    <property type="match status" value="1"/>
</dbReference>
<proteinExistence type="predicted"/>
<dbReference type="InterPro" id="IPR029039">
    <property type="entry name" value="Flavoprotein-like_sf"/>
</dbReference>
<feature type="transmembrane region" description="Helical" evidence="3">
    <location>
        <begin position="481"/>
        <end position="501"/>
    </location>
</feature>
<accession>A0A6N2Y9B6</accession>
<protein>
    <submittedName>
        <fullName evidence="7">Azoreductase</fullName>
    </submittedName>
    <submittedName>
        <fullName evidence="6">NAD(P)H-dependent oxidoreductase</fullName>
    </submittedName>
</protein>
<dbReference type="Gene3D" id="3.40.50.360">
    <property type="match status" value="1"/>
</dbReference>
<keyword evidence="1" id="KW-0285">Flavoprotein</keyword>
<evidence type="ECO:0000256" key="3">
    <source>
        <dbReference type="SAM" id="Phobius"/>
    </source>
</evidence>
<dbReference type="AlphaFoldDB" id="A0A6N2Y9B6"/>
<dbReference type="Pfam" id="PF02036">
    <property type="entry name" value="SCP2"/>
    <property type="match status" value="1"/>
</dbReference>
<keyword evidence="3" id="KW-1133">Transmembrane helix</keyword>
<dbReference type="EMBL" id="CACRUA010000001">
    <property type="protein sequence ID" value="VYT62783.1"/>
    <property type="molecule type" value="Genomic_DNA"/>
</dbReference>
<dbReference type="Pfam" id="PF02525">
    <property type="entry name" value="Flavodoxin_2"/>
    <property type="match status" value="1"/>
</dbReference>
<dbReference type="Proteomes" id="UP001300871">
    <property type="component" value="Unassembled WGS sequence"/>
</dbReference>
<dbReference type="InterPro" id="IPR036527">
    <property type="entry name" value="SCP2_sterol-bd_dom_sf"/>
</dbReference>
<organism evidence="7">
    <name type="scientific">Clostridium symbiosum</name>
    <name type="common">Bacteroides symbiosus</name>
    <dbReference type="NCBI Taxonomy" id="1512"/>
    <lineage>
        <taxon>Bacteria</taxon>
        <taxon>Bacillati</taxon>
        <taxon>Bacillota</taxon>
        <taxon>Clostridia</taxon>
        <taxon>Lachnospirales</taxon>
        <taxon>Lachnospiraceae</taxon>
        <taxon>Otoolea</taxon>
    </lineage>
</organism>
<dbReference type="InterPro" id="IPR003680">
    <property type="entry name" value="Flavodoxin_fold"/>
</dbReference>
<keyword evidence="3" id="KW-0812">Transmembrane</keyword>
<dbReference type="InterPro" id="IPR003033">
    <property type="entry name" value="SCP2_sterol-bd_dom"/>
</dbReference>
<name>A0A6N2Y9B6_CLOSY</name>
<reference evidence="6" key="2">
    <citation type="submission" date="2023-01" db="EMBL/GenBank/DDBJ databases">
        <title>Human gut microbiome strain richness.</title>
        <authorList>
            <person name="Chen-Liaw A."/>
        </authorList>
    </citation>
    <scope>NUCLEOTIDE SEQUENCE</scope>
    <source>
        <strain evidence="6">B1_m1001713B170214d0_201011</strain>
    </source>
</reference>
<feature type="transmembrane region" description="Helical" evidence="3">
    <location>
        <begin position="411"/>
        <end position="430"/>
    </location>
</feature>
<evidence type="ECO:0000259" key="5">
    <source>
        <dbReference type="Pfam" id="PF02525"/>
    </source>
</evidence>
<gene>
    <name evidence="7" type="ORF">CSLFYP84_00061</name>
    <name evidence="6" type="ORF">PM006_12945</name>
</gene>
<sequence>MNILVINGSPKSKNSNTYQIMAAFLDGMNSVRNHSVELIDISQSMIEHCLGCYACWTKTPGQCLIRDDMAGHIEKYRNADLIIWSFPLYYFGMPSKTKAFLDRLLPINLPAIDIHDDGTNGHPSRYDLSHQRHILISTCGFASIKGNYDSLFQQFELMFHDRLTKIICPEGELFRVPALSRRIDEYLSHVKKAGEEYHLLGRFSQETQNKLSELLFPPEVFIEMANADWEIERINKASAPESHAAKDTSYPFLRQMAALYNPDMYTKDIVLEMYFTDLDKTYQLLLGKENCTVKTEDFTPCTTRIETPFQIWLEISEGKIDGSEAMMKRMYKVFGDLNTMMKMDDFFSPGKQAKATPVIRKQSNMLLLLLPFIAMWTLMPFNYILGGAAGILAGGFISILHLWFKPTPYERIGAFSVTLAGLIVIVTGGADWQLSIPFFASGLLWLASSFLRIPVTAYYSCNDYGGEKAWEIPLFIRTNRILTVMWSIAYLLWGVVELFAVNTQKMLIFEISVWIVTGLLGLFTAWFSKWYPAKIAGGNGHTYM</sequence>
<dbReference type="EMBL" id="JAQLGM010000031">
    <property type="protein sequence ID" value="MDB2001110.1"/>
    <property type="molecule type" value="Genomic_DNA"/>
</dbReference>
<reference evidence="7" key="1">
    <citation type="submission" date="2019-11" db="EMBL/GenBank/DDBJ databases">
        <authorList>
            <person name="Feng L."/>
        </authorList>
    </citation>
    <scope>NUCLEOTIDE SEQUENCE</scope>
    <source>
        <strain evidence="7">CsymbiosumLFYP84</strain>
    </source>
</reference>
<evidence type="ECO:0000313" key="7">
    <source>
        <dbReference type="EMBL" id="VYT62783.1"/>
    </source>
</evidence>
<keyword evidence="2" id="KW-0288">FMN</keyword>
<feature type="transmembrane region" description="Helical" evidence="3">
    <location>
        <begin position="385"/>
        <end position="404"/>
    </location>
</feature>
<dbReference type="SUPFAM" id="SSF52218">
    <property type="entry name" value="Flavoproteins"/>
    <property type="match status" value="1"/>
</dbReference>
<evidence type="ECO:0000256" key="2">
    <source>
        <dbReference type="ARBA" id="ARBA00022643"/>
    </source>
</evidence>
<feature type="domain" description="SCP2" evidence="4">
    <location>
        <begin position="270"/>
        <end position="347"/>
    </location>
</feature>
<dbReference type="Gene3D" id="3.30.1050.10">
    <property type="entry name" value="SCP2 sterol-binding domain"/>
    <property type="match status" value="1"/>
</dbReference>
<dbReference type="InterPro" id="IPR051796">
    <property type="entry name" value="ISF_SsuE-like"/>
</dbReference>